<evidence type="ECO:0000256" key="1">
    <source>
        <dbReference type="ARBA" id="ARBA00022722"/>
    </source>
</evidence>
<dbReference type="SMART" id="SM00479">
    <property type="entry name" value="EXOIII"/>
    <property type="match status" value="1"/>
</dbReference>
<dbReference type="Pfam" id="PF00929">
    <property type="entry name" value="RNase_T"/>
    <property type="match status" value="1"/>
</dbReference>
<keyword evidence="3" id="KW-0269">Exonuclease</keyword>
<evidence type="ECO:0000259" key="4">
    <source>
        <dbReference type="SMART" id="SM00479"/>
    </source>
</evidence>
<dbReference type="GO" id="GO:0003887">
    <property type="term" value="F:DNA-directed DNA polymerase activity"/>
    <property type="evidence" value="ECO:0007669"/>
    <property type="project" value="UniProtKB-EC"/>
</dbReference>
<dbReference type="RefSeq" id="WP_085050556.1">
    <property type="nucleotide sequence ID" value="NZ_LNQR01000001.1"/>
</dbReference>
<organism evidence="5 6">
    <name type="scientific">Candidatus Magnetominusculus xianensis</name>
    <dbReference type="NCBI Taxonomy" id="1748249"/>
    <lineage>
        <taxon>Bacteria</taxon>
        <taxon>Pseudomonadati</taxon>
        <taxon>Nitrospirota</taxon>
        <taxon>Nitrospiria</taxon>
        <taxon>Nitrospirales</taxon>
        <taxon>Nitrospiraceae</taxon>
        <taxon>Candidatus Magnetominusculus</taxon>
    </lineage>
</organism>
<dbReference type="NCBIfam" id="TIGR00573">
    <property type="entry name" value="dnaq"/>
    <property type="match status" value="1"/>
</dbReference>
<evidence type="ECO:0000256" key="3">
    <source>
        <dbReference type="ARBA" id="ARBA00022839"/>
    </source>
</evidence>
<name>A0ABR5SLS5_9BACT</name>
<dbReference type="EC" id="2.7.7.7" evidence="5"/>
<comment type="caution">
    <text evidence="5">The sequence shown here is derived from an EMBL/GenBank/DDBJ whole genome shotgun (WGS) entry which is preliminary data.</text>
</comment>
<dbReference type="InterPro" id="IPR006054">
    <property type="entry name" value="DnaQ"/>
</dbReference>
<dbReference type="CDD" id="cd06127">
    <property type="entry name" value="DEDDh"/>
    <property type="match status" value="1"/>
</dbReference>
<dbReference type="EMBL" id="LNQR01000001">
    <property type="protein sequence ID" value="KWT95085.1"/>
    <property type="molecule type" value="Genomic_DNA"/>
</dbReference>
<keyword evidence="5" id="KW-0808">Transferase</keyword>
<feature type="domain" description="Exonuclease" evidence="4">
    <location>
        <begin position="26"/>
        <end position="201"/>
    </location>
</feature>
<evidence type="ECO:0000313" key="6">
    <source>
        <dbReference type="Proteomes" id="UP000060487"/>
    </source>
</evidence>
<keyword evidence="1" id="KW-0540">Nuclease</keyword>
<proteinExistence type="predicted"/>
<dbReference type="PANTHER" id="PTHR30231">
    <property type="entry name" value="DNA POLYMERASE III SUBUNIT EPSILON"/>
    <property type="match status" value="1"/>
</dbReference>
<dbReference type="Proteomes" id="UP000060487">
    <property type="component" value="Unassembled WGS sequence"/>
</dbReference>
<evidence type="ECO:0000256" key="2">
    <source>
        <dbReference type="ARBA" id="ARBA00022801"/>
    </source>
</evidence>
<accession>A0ABR5SLS5</accession>
<reference evidence="5 6" key="1">
    <citation type="submission" date="2015-11" db="EMBL/GenBank/DDBJ databases">
        <authorList>
            <person name="Lin W."/>
        </authorList>
    </citation>
    <scope>NUCLEOTIDE SEQUENCE [LARGE SCALE GENOMIC DNA]</scope>
    <source>
        <strain evidence="5 6">HCH-1</strain>
    </source>
</reference>
<keyword evidence="6" id="KW-1185">Reference proteome</keyword>
<dbReference type="InterPro" id="IPR013520">
    <property type="entry name" value="Ribonucl_H"/>
</dbReference>
<dbReference type="InterPro" id="IPR036397">
    <property type="entry name" value="RNaseH_sf"/>
</dbReference>
<protein>
    <submittedName>
        <fullName evidence="5">DNA polymerase III subunit epsilon</fullName>
        <ecNumber evidence="5">2.7.7.7</ecNumber>
    </submittedName>
</protein>
<gene>
    <name evidence="5" type="ORF">ASN18_0013</name>
</gene>
<sequence>MVKRLNRLFNLSRGNSYRNAQIASHDFVSVDLELTGLDDKRDAILSIGAVKMAGGKILLSECFYRLINPKIPFHGPSITIHGITPADVHASDGIEKVLLEFIDFCGDDIILGHCVEIDMAFLGREIRKLTGRPFRNKSVDTLAVYKWLSHRHYHVDNAPRHPSLYEIAKHFSISTEIGHNAMMDAYIAAQLFQRFTHDLQHCGVQKIGDLLRIGNPSKGGIHTPGEFSNF</sequence>
<keyword evidence="2" id="KW-0378">Hydrolase</keyword>
<dbReference type="PANTHER" id="PTHR30231:SF4">
    <property type="entry name" value="PROTEIN NEN2"/>
    <property type="match status" value="1"/>
</dbReference>
<evidence type="ECO:0000313" key="5">
    <source>
        <dbReference type="EMBL" id="KWT95085.1"/>
    </source>
</evidence>
<dbReference type="InterPro" id="IPR012337">
    <property type="entry name" value="RNaseH-like_sf"/>
</dbReference>
<dbReference type="Gene3D" id="3.30.420.10">
    <property type="entry name" value="Ribonuclease H-like superfamily/Ribonuclease H"/>
    <property type="match status" value="1"/>
</dbReference>
<keyword evidence="5" id="KW-0548">Nucleotidyltransferase</keyword>
<dbReference type="SUPFAM" id="SSF53098">
    <property type="entry name" value="Ribonuclease H-like"/>
    <property type="match status" value="1"/>
</dbReference>